<feature type="compositionally biased region" description="Low complexity" evidence="4">
    <location>
        <begin position="319"/>
        <end position="336"/>
    </location>
</feature>
<evidence type="ECO:0000259" key="5">
    <source>
        <dbReference type="PROSITE" id="PS01124"/>
    </source>
</evidence>
<dbReference type="EMBL" id="JAKFHA010000001">
    <property type="protein sequence ID" value="MCF2526293.1"/>
    <property type="molecule type" value="Genomic_DNA"/>
</dbReference>
<dbReference type="InterPro" id="IPR009057">
    <property type="entry name" value="Homeodomain-like_sf"/>
</dbReference>
<reference evidence="6" key="1">
    <citation type="submission" date="2022-01" db="EMBL/GenBank/DDBJ databases">
        <title>Genome-Based Taxonomic Classification of the Phylum Actinobacteria.</title>
        <authorList>
            <person name="Gao Y."/>
        </authorList>
    </citation>
    <scope>NUCLEOTIDE SEQUENCE</scope>
    <source>
        <strain evidence="6">KLBMP 8922</strain>
    </source>
</reference>
<sequence length="336" mass="35477">MDALASLLYDTRAHGAHFCRSLVDPPWAVRFANGVPLTLLTMPRGSGWVLHDDHPPVRLPSGSAAIVRGPAHFTVADSPDSRPRVIVHAEEQCTDELGRELAGPAALGPRTWGDRPDSDAVLITGSYQVHGDISGRLLAGLPPVAVLAVDESDDPLVSLLLAEISVERAGQQVFLDRLLDLLLVSSLRCWFDAQGADAPAWYQALGDPVAGRALRLIHEDPAHAWTVAELAARVGVSRAGFAQRFAKVVGEPPMAYLAGWRVSLAADLLRRTDGTVAAIARQVGYSDGYAFSAAFTRLRGVRPGEFRRGAAAPPPPMPAGAAEAARATAPVPAAAG</sequence>
<dbReference type="AlphaFoldDB" id="A0AA41PV30"/>
<dbReference type="Pfam" id="PF12833">
    <property type="entry name" value="HTH_18"/>
    <property type="match status" value="1"/>
</dbReference>
<dbReference type="Gene3D" id="1.10.10.60">
    <property type="entry name" value="Homeodomain-like"/>
    <property type="match status" value="2"/>
</dbReference>
<dbReference type="InterPro" id="IPR018060">
    <property type="entry name" value="HTH_AraC"/>
</dbReference>
<feature type="domain" description="HTH araC/xylS-type" evidence="5">
    <location>
        <begin position="211"/>
        <end position="309"/>
    </location>
</feature>
<dbReference type="PANTHER" id="PTHR46796:SF13">
    <property type="entry name" value="HTH-TYPE TRANSCRIPTIONAL ACTIVATOR RHAS"/>
    <property type="match status" value="1"/>
</dbReference>
<keyword evidence="3" id="KW-0804">Transcription</keyword>
<dbReference type="Proteomes" id="UP001165378">
    <property type="component" value="Unassembled WGS sequence"/>
</dbReference>
<dbReference type="SUPFAM" id="SSF46689">
    <property type="entry name" value="Homeodomain-like"/>
    <property type="match status" value="2"/>
</dbReference>
<dbReference type="SMART" id="SM00342">
    <property type="entry name" value="HTH_ARAC"/>
    <property type="match status" value="1"/>
</dbReference>
<keyword evidence="1" id="KW-0805">Transcription regulation</keyword>
<dbReference type="PROSITE" id="PS01124">
    <property type="entry name" value="HTH_ARAC_FAMILY_2"/>
    <property type="match status" value="1"/>
</dbReference>
<evidence type="ECO:0000313" key="6">
    <source>
        <dbReference type="EMBL" id="MCF2526293.1"/>
    </source>
</evidence>
<evidence type="ECO:0000313" key="7">
    <source>
        <dbReference type="Proteomes" id="UP001165378"/>
    </source>
</evidence>
<gene>
    <name evidence="6" type="ORF">LZ495_03525</name>
</gene>
<name>A0AA41PV30_9ACTN</name>
<keyword evidence="7" id="KW-1185">Reference proteome</keyword>
<evidence type="ECO:0000256" key="3">
    <source>
        <dbReference type="ARBA" id="ARBA00023163"/>
    </source>
</evidence>
<keyword evidence="2" id="KW-0238">DNA-binding</keyword>
<proteinExistence type="predicted"/>
<dbReference type="InterPro" id="IPR050204">
    <property type="entry name" value="AraC_XylS_family_regulators"/>
</dbReference>
<evidence type="ECO:0000256" key="2">
    <source>
        <dbReference type="ARBA" id="ARBA00023125"/>
    </source>
</evidence>
<dbReference type="GO" id="GO:0003700">
    <property type="term" value="F:DNA-binding transcription factor activity"/>
    <property type="evidence" value="ECO:0007669"/>
    <property type="project" value="InterPro"/>
</dbReference>
<dbReference type="Pfam" id="PF12852">
    <property type="entry name" value="Cupin_6"/>
    <property type="match status" value="1"/>
</dbReference>
<accession>A0AA41PV30</accession>
<feature type="region of interest" description="Disordered" evidence="4">
    <location>
        <begin position="306"/>
        <end position="336"/>
    </location>
</feature>
<dbReference type="PANTHER" id="PTHR46796">
    <property type="entry name" value="HTH-TYPE TRANSCRIPTIONAL ACTIVATOR RHAS-RELATED"/>
    <property type="match status" value="1"/>
</dbReference>
<evidence type="ECO:0000256" key="4">
    <source>
        <dbReference type="SAM" id="MobiDB-lite"/>
    </source>
</evidence>
<dbReference type="RefSeq" id="WP_235050336.1">
    <property type="nucleotide sequence ID" value="NZ_JAKFHA010000001.1"/>
</dbReference>
<dbReference type="GO" id="GO:0043565">
    <property type="term" value="F:sequence-specific DNA binding"/>
    <property type="evidence" value="ECO:0007669"/>
    <property type="project" value="InterPro"/>
</dbReference>
<evidence type="ECO:0000256" key="1">
    <source>
        <dbReference type="ARBA" id="ARBA00023015"/>
    </source>
</evidence>
<dbReference type="InterPro" id="IPR032783">
    <property type="entry name" value="AraC_lig"/>
</dbReference>
<comment type="caution">
    <text evidence="6">The sequence shown here is derived from an EMBL/GenBank/DDBJ whole genome shotgun (WGS) entry which is preliminary data.</text>
</comment>
<organism evidence="6 7">
    <name type="scientific">Yinghuangia soli</name>
    <dbReference type="NCBI Taxonomy" id="2908204"/>
    <lineage>
        <taxon>Bacteria</taxon>
        <taxon>Bacillati</taxon>
        <taxon>Actinomycetota</taxon>
        <taxon>Actinomycetes</taxon>
        <taxon>Kitasatosporales</taxon>
        <taxon>Streptomycetaceae</taxon>
        <taxon>Yinghuangia</taxon>
    </lineage>
</organism>
<protein>
    <submittedName>
        <fullName evidence="6">AraC family transcriptional regulator</fullName>
    </submittedName>
</protein>